<sequence>MTAASLAPRRPMNGNGVGGRQTQQANASVPNPAARNVPQTTVSRNLSLPLPPPLPSTARRFDMSSPPQSGRSALSPSSTISELTASADYSVSAAAASSSQYASNLDMNPLAVATSQKVSKQTAQKAPQTQQQRAPPQQVKKAHASTRQTFDEAMYFRQGVLEQTGADFQQTLYHQPDNHASSKSYAATNAGDLFDGDEDDDDDQLGAASRKRKPATKRKSSKAAAAAALANTYGDDGNLSNRSEQQGETVKRRCGRKSMNYSSEQKRERNRAAVKKCRQRQALKYDFLVQKAERLESENRQLTEMLVNNVELEEETRVSLTRGIQMDILFKIKEIFTQSLPKDFVLDADSIWDLNSVLAVSMPSRCYYGIESIKEFWRTSLRMRNKGKIRSFWAWLFRLQPGDRFSEFDIQPFSPTSNLYFITWTTKSEPPLSGSMVIMFGQGHRVTLHVECFGWLIWRYLLTNEPFPEPLD</sequence>
<feature type="coiled-coil region" evidence="1">
    <location>
        <begin position="278"/>
        <end position="315"/>
    </location>
</feature>
<feature type="compositionally biased region" description="Polar residues" evidence="2">
    <location>
        <begin position="238"/>
        <end position="248"/>
    </location>
</feature>
<name>K3WWT2_GLOUD</name>
<feature type="compositionally biased region" description="Polar residues" evidence="2">
    <location>
        <begin position="65"/>
        <end position="79"/>
    </location>
</feature>
<accession>K3WWT2</accession>
<dbReference type="VEuPathDB" id="FungiDB:PYU1_G009412"/>
<dbReference type="STRING" id="431595.K3WWT2"/>
<dbReference type="eggNOG" id="ENOG502QV8Q">
    <property type="taxonomic scope" value="Eukaryota"/>
</dbReference>
<dbReference type="InterPro" id="IPR046347">
    <property type="entry name" value="bZIP_sf"/>
</dbReference>
<dbReference type="InterPro" id="IPR004827">
    <property type="entry name" value="bZIP"/>
</dbReference>
<keyword evidence="1" id="KW-0175">Coiled coil</keyword>
<dbReference type="EnsemblProtists" id="PYU1_T009430">
    <property type="protein sequence ID" value="PYU1_T009430"/>
    <property type="gene ID" value="PYU1_G009412"/>
</dbReference>
<reference evidence="5" key="1">
    <citation type="journal article" date="2010" name="Genome Biol.">
        <title>Genome sequence of the necrotrophic plant pathogen Pythium ultimum reveals original pathogenicity mechanisms and effector repertoire.</title>
        <authorList>
            <person name="Levesque C.A."/>
            <person name="Brouwer H."/>
            <person name="Cano L."/>
            <person name="Hamilton J.P."/>
            <person name="Holt C."/>
            <person name="Huitema E."/>
            <person name="Raffaele S."/>
            <person name="Robideau G.P."/>
            <person name="Thines M."/>
            <person name="Win J."/>
            <person name="Zerillo M.M."/>
            <person name="Beakes G.W."/>
            <person name="Boore J.L."/>
            <person name="Busam D."/>
            <person name="Dumas B."/>
            <person name="Ferriera S."/>
            <person name="Fuerstenberg S.I."/>
            <person name="Gachon C.M."/>
            <person name="Gaulin E."/>
            <person name="Govers F."/>
            <person name="Grenville-Briggs L."/>
            <person name="Horner N."/>
            <person name="Hostetler J."/>
            <person name="Jiang R.H."/>
            <person name="Johnson J."/>
            <person name="Krajaejun T."/>
            <person name="Lin H."/>
            <person name="Meijer H.J."/>
            <person name="Moore B."/>
            <person name="Morris P."/>
            <person name="Phuntmart V."/>
            <person name="Puiu D."/>
            <person name="Shetty J."/>
            <person name="Stajich J.E."/>
            <person name="Tripathy S."/>
            <person name="Wawra S."/>
            <person name="van West P."/>
            <person name="Whitty B.R."/>
            <person name="Coutinho P.M."/>
            <person name="Henrissat B."/>
            <person name="Martin F."/>
            <person name="Thomas P.D."/>
            <person name="Tyler B.M."/>
            <person name="De Vries R.P."/>
            <person name="Kamoun S."/>
            <person name="Yandell M."/>
            <person name="Tisserat N."/>
            <person name="Buell C.R."/>
        </authorList>
    </citation>
    <scope>NUCLEOTIDE SEQUENCE</scope>
    <source>
        <strain evidence="5">DAOM:BR144</strain>
    </source>
</reference>
<feature type="region of interest" description="Disordered" evidence="2">
    <location>
        <begin position="1"/>
        <end position="79"/>
    </location>
</feature>
<feature type="compositionally biased region" description="Basic residues" evidence="2">
    <location>
        <begin position="209"/>
        <end position="221"/>
    </location>
</feature>
<feature type="region of interest" description="Disordered" evidence="2">
    <location>
        <begin position="189"/>
        <end position="273"/>
    </location>
</feature>
<feature type="compositionally biased region" description="Acidic residues" evidence="2">
    <location>
        <begin position="194"/>
        <end position="204"/>
    </location>
</feature>
<feature type="region of interest" description="Disordered" evidence="2">
    <location>
        <begin position="116"/>
        <end position="146"/>
    </location>
</feature>
<feature type="domain" description="BZIP" evidence="3">
    <location>
        <begin position="260"/>
        <end position="302"/>
    </location>
</feature>
<evidence type="ECO:0000313" key="4">
    <source>
        <dbReference type="EnsemblProtists" id="PYU1_T009430"/>
    </source>
</evidence>
<evidence type="ECO:0000256" key="2">
    <source>
        <dbReference type="SAM" id="MobiDB-lite"/>
    </source>
</evidence>
<dbReference type="Pfam" id="PF07716">
    <property type="entry name" value="bZIP_2"/>
    <property type="match status" value="1"/>
</dbReference>
<evidence type="ECO:0000313" key="5">
    <source>
        <dbReference type="Proteomes" id="UP000019132"/>
    </source>
</evidence>
<evidence type="ECO:0000256" key="1">
    <source>
        <dbReference type="SAM" id="Coils"/>
    </source>
</evidence>
<organism evidence="4 5">
    <name type="scientific">Globisporangium ultimum (strain ATCC 200006 / CBS 805.95 / DAOM BR144)</name>
    <name type="common">Pythium ultimum</name>
    <dbReference type="NCBI Taxonomy" id="431595"/>
    <lineage>
        <taxon>Eukaryota</taxon>
        <taxon>Sar</taxon>
        <taxon>Stramenopiles</taxon>
        <taxon>Oomycota</taxon>
        <taxon>Peronosporomycetes</taxon>
        <taxon>Pythiales</taxon>
        <taxon>Pythiaceae</taxon>
        <taxon>Globisporangium</taxon>
    </lineage>
</organism>
<dbReference type="CDD" id="cd14686">
    <property type="entry name" value="bZIP"/>
    <property type="match status" value="1"/>
</dbReference>
<protein>
    <recommendedName>
        <fullName evidence="3">BZIP domain-containing protein</fullName>
    </recommendedName>
</protein>
<reference evidence="5" key="2">
    <citation type="submission" date="2010-04" db="EMBL/GenBank/DDBJ databases">
        <authorList>
            <person name="Buell R."/>
            <person name="Hamilton J."/>
            <person name="Hostetler J."/>
        </authorList>
    </citation>
    <scope>NUCLEOTIDE SEQUENCE [LARGE SCALE GENOMIC DNA]</scope>
    <source>
        <strain evidence="5">DAOM:BR144</strain>
    </source>
</reference>
<dbReference type="InParanoid" id="K3WWT2"/>
<reference evidence="4" key="3">
    <citation type="submission" date="2015-02" db="UniProtKB">
        <authorList>
            <consortium name="EnsemblProtists"/>
        </authorList>
    </citation>
    <scope>IDENTIFICATION</scope>
    <source>
        <strain evidence="4">DAOM BR144</strain>
    </source>
</reference>
<feature type="compositionally biased region" description="Polar residues" evidence="2">
    <location>
        <begin position="20"/>
        <end position="29"/>
    </location>
</feature>
<evidence type="ECO:0000259" key="3">
    <source>
        <dbReference type="PROSITE" id="PS50217"/>
    </source>
</evidence>
<dbReference type="EMBL" id="GL376622">
    <property type="status" value="NOT_ANNOTATED_CDS"/>
    <property type="molecule type" value="Genomic_DNA"/>
</dbReference>
<dbReference type="PROSITE" id="PS50217">
    <property type="entry name" value="BZIP"/>
    <property type="match status" value="1"/>
</dbReference>
<dbReference type="Gene3D" id="1.20.5.170">
    <property type="match status" value="1"/>
</dbReference>
<dbReference type="AlphaFoldDB" id="K3WWT2"/>
<dbReference type="GO" id="GO:0003700">
    <property type="term" value="F:DNA-binding transcription factor activity"/>
    <property type="evidence" value="ECO:0007669"/>
    <property type="project" value="InterPro"/>
</dbReference>
<keyword evidence="5" id="KW-1185">Reference proteome</keyword>
<dbReference type="SUPFAM" id="SSF57959">
    <property type="entry name" value="Leucine zipper domain"/>
    <property type="match status" value="1"/>
</dbReference>
<proteinExistence type="predicted"/>
<dbReference type="Proteomes" id="UP000019132">
    <property type="component" value="Unassembled WGS sequence"/>
</dbReference>
<dbReference type="HOGENOM" id="CLU_579394_0_0_1"/>
<feature type="compositionally biased region" description="Low complexity" evidence="2">
    <location>
        <begin position="120"/>
        <end position="139"/>
    </location>
</feature>